<accession>A0ABU4RP96</accession>
<comment type="caution">
    <text evidence="1">The sequence shown here is derived from an EMBL/GenBank/DDBJ whole genome shotgun (WGS) entry which is preliminary data.</text>
</comment>
<evidence type="ECO:0000313" key="1">
    <source>
        <dbReference type="EMBL" id="MDX6806663.1"/>
    </source>
</evidence>
<gene>
    <name evidence="1" type="ORF">SCD90_11365</name>
</gene>
<dbReference type="RefSeq" id="WP_319844789.1">
    <property type="nucleotide sequence ID" value="NZ_JAXAFJ010000006.1"/>
</dbReference>
<reference evidence="1 2" key="1">
    <citation type="submission" date="2023-11" db="EMBL/GenBank/DDBJ databases">
        <authorList>
            <person name="Bao R."/>
        </authorList>
    </citation>
    <scope>NUCLEOTIDE SEQUENCE [LARGE SCALE GENOMIC DNA]</scope>
    <source>
        <strain evidence="1 2">PJ23</strain>
    </source>
</reference>
<dbReference type="Proteomes" id="UP001274321">
    <property type="component" value="Unassembled WGS sequence"/>
</dbReference>
<keyword evidence="2" id="KW-1185">Reference proteome</keyword>
<proteinExistence type="predicted"/>
<protein>
    <submittedName>
        <fullName evidence="1">Uncharacterized protein</fullName>
    </submittedName>
</protein>
<evidence type="ECO:0000313" key="2">
    <source>
        <dbReference type="Proteomes" id="UP001274321"/>
    </source>
</evidence>
<dbReference type="EMBL" id="JAXAFJ010000006">
    <property type="protein sequence ID" value="MDX6806663.1"/>
    <property type="molecule type" value="Genomic_DNA"/>
</dbReference>
<name>A0ABU4RP96_9HYPH</name>
<sequence length="99" mass="10984">MPDRLAARFANEQVAAKRGDNTNLRGEPILDSQDLTRILTLLKPGMVLTVPDDWLDTALEGTRAQKANRVAALASEFCCVHKHGIGFQTFERVDYPRCG</sequence>
<organism evidence="1 2">
    <name type="scientific">Terrihabitans rhizophilus</name>
    <dbReference type="NCBI Taxonomy" id="3092662"/>
    <lineage>
        <taxon>Bacteria</taxon>
        <taxon>Pseudomonadati</taxon>
        <taxon>Pseudomonadota</taxon>
        <taxon>Alphaproteobacteria</taxon>
        <taxon>Hyphomicrobiales</taxon>
        <taxon>Terrihabitans</taxon>
    </lineage>
</organism>